<reference evidence="1" key="1">
    <citation type="journal article" date="2020" name="Nature">
        <title>Giant virus diversity and host interactions through global metagenomics.</title>
        <authorList>
            <person name="Schulz F."/>
            <person name="Roux S."/>
            <person name="Paez-Espino D."/>
            <person name="Jungbluth S."/>
            <person name="Walsh D.A."/>
            <person name="Denef V.J."/>
            <person name="McMahon K.D."/>
            <person name="Konstantinidis K.T."/>
            <person name="Eloe-Fadrosh E.A."/>
            <person name="Kyrpides N.C."/>
            <person name="Woyke T."/>
        </authorList>
    </citation>
    <scope>NUCLEOTIDE SEQUENCE</scope>
    <source>
        <strain evidence="1">GVMAG-M-3300023210-19</strain>
    </source>
</reference>
<sequence>MCYIYFCLIETNVKKNIVYLLYKMDVSGEEIAAVPEKNAFVEQITLELLMNKSQYHKYVSKNNPDEFNKIQTQYDEIACYKDDILEVTEELLTNRYKNITTEVNDAFDGYVKTLINYFKMKEIENKNEYNKQDDEVDTLFDNIREQSEPEIRERSVWGKSIIKRNKH</sequence>
<name>A0A6C0IKL5_9ZZZZ</name>
<organism evidence="1">
    <name type="scientific">viral metagenome</name>
    <dbReference type="NCBI Taxonomy" id="1070528"/>
    <lineage>
        <taxon>unclassified sequences</taxon>
        <taxon>metagenomes</taxon>
        <taxon>organismal metagenomes</taxon>
    </lineage>
</organism>
<dbReference type="EMBL" id="MN740199">
    <property type="protein sequence ID" value="QHT93025.1"/>
    <property type="molecule type" value="Genomic_DNA"/>
</dbReference>
<evidence type="ECO:0000313" key="1">
    <source>
        <dbReference type="EMBL" id="QHT93025.1"/>
    </source>
</evidence>
<accession>A0A6C0IKL5</accession>
<dbReference type="AlphaFoldDB" id="A0A6C0IKL5"/>
<protein>
    <submittedName>
        <fullName evidence="1">Uncharacterized protein</fullName>
    </submittedName>
</protein>
<proteinExistence type="predicted"/>